<dbReference type="Pfam" id="PF11347">
    <property type="entry name" value="CRR42-like"/>
    <property type="match status" value="1"/>
</dbReference>
<name>A0A5M3T3M7_LIMPL</name>
<gene>
    <name evidence="1" type="primary">sipA</name>
    <name evidence="1" type="ORF">NIES46_15170</name>
</gene>
<dbReference type="PANTHER" id="PTHR36799">
    <property type="match status" value="1"/>
</dbReference>
<keyword evidence="1" id="KW-0808">Transferase</keyword>
<proteinExistence type="predicted"/>
<dbReference type="Proteomes" id="UP000326169">
    <property type="component" value="Unassembled WGS sequence"/>
</dbReference>
<keyword evidence="1" id="KW-0418">Kinase</keyword>
<dbReference type="EMBL" id="BIMW01000074">
    <property type="protein sequence ID" value="GCE93467.1"/>
    <property type="molecule type" value="Genomic_DNA"/>
</dbReference>
<dbReference type="PANTHER" id="PTHR36799:SF2">
    <property type="entry name" value="PROTEIN CHLORORESPIRATORY REDUCTION 42, CHLOROPLASTIC"/>
    <property type="match status" value="1"/>
</dbReference>
<sequence>MEAFPDLMEKDKEFAVHQQVRVIALPPYIKTAEPMPILRPPNVIKLGEVGVVLDRRPGGYWGVRFTKGSFLIESQYIEAVENPEPESRVSD</sequence>
<dbReference type="InterPro" id="IPR021495">
    <property type="entry name" value="CRR42-like"/>
</dbReference>
<accession>A0A5M3T3M7</accession>
<reference evidence="1 2" key="1">
    <citation type="journal article" date="2019" name="J Genomics">
        <title>The Draft Genome of a Hydrogen-producing Cyanobacterium, Arthrospira platensis NIES-46.</title>
        <authorList>
            <person name="Suzuki S."/>
            <person name="Yamaguchi H."/>
            <person name="Kawachi M."/>
        </authorList>
    </citation>
    <scope>NUCLEOTIDE SEQUENCE [LARGE SCALE GENOMIC DNA]</scope>
    <source>
        <strain evidence="1 2">NIES-46</strain>
    </source>
</reference>
<keyword evidence="2" id="KW-1185">Reference proteome</keyword>
<protein>
    <submittedName>
        <fullName evidence="1">Regulator of histidine kinase</fullName>
    </submittedName>
</protein>
<comment type="caution">
    <text evidence="1">The sequence shown here is derived from an EMBL/GenBank/DDBJ whole genome shotgun (WGS) entry which is preliminary data.</text>
</comment>
<dbReference type="NCBIfam" id="NF045913">
    <property type="entry name" value="RegSipA"/>
    <property type="match status" value="1"/>
</dbReference>
<evidence type="ECO:0000313" key="2">
    <source>
        <dbReference type="Proteomes" id="UP000326169"/>
    </source>
</evidence>
<organism evidence="1 2">
    <name type="scientific">Limnospira platensis NIES-46</name>
    <dbReference type="NCBI Taxonomy" id="1236695"/>
    <lineage>
        <taxon>Bacteria</taxon>
        <taxon>Bacillati</taxon>
        <taxon>Cyanobacteriota</taxon>
        <taxon>Cyanophyceae</taxon>
        <taxon>Oscillatoriophycideae</taxon>
        <taxon>Oscillatoriales</taxon>
        <taxon>Sirenicapillariaceae</taxon>
        <taxon>Limnospira</taxon>
    </lineage>
</organism>
<dbReference type="GO" id="GO:0016301">
    <property type="term" value="F:kinase activity"/>
    <property type="evidence" value="ECO:0007669"/>
    <property type="project" value="UniProtKB-KW"/>
</dbReference>
<evidence type="ECO:0000313" key="1">
    <source>
        <dbReference type="EMBL" id="GCE93467.1"/>
    </source>
</evidence>